<evidence type="ECO:0000256" key="5">
    <source>
        <dbReference type="RuleBase" id="RU003682"/>
    </source>
</evidence>
<dbReference type="InterPro" id="IPR044861">
    <property type="entry name" value="IPNS-like_FE2OG_OXY"/>
</dbReference>
<organism evidence="7">
    <name type="scientific">Anthurium amnicola</name>
    <dbReference type="NCBI Taxonomy" id="1678845"/>
    <lineage>
        <taxon>Eukaryota</taxon>
        <taxon>Viridiplantae</taxon>
        <taxon>Streptophyta</taxon>
        <taxon>Embryophyta</taxon>
        <taxon>Tracheophyta</taxon>
        <taxon>Spermatophyta</taxon>
        <taxon>Magnoliopsida</taxon>
        <taxon>Liliopsida</taxon>
        <taxon>Araceae</taxon>
        <taxon>Pothoideae</taxon>
        <taxon>Potheae</taxon>
        <taxon>Anthurium</taxon>
    </lineage>
</organism>
<dbReference type="Pfam" id="PF14226">
    <property type="entry name" value="DIOX_N"/>
    <property type="match status" value="1"/>
</dbReference>
<dbReference type="InterPro" id="IPR027443">
    <property type="entry name" value="IPNS-like_sf"/>
</dbReference>
<dbReference type="AlphaFoldDB" id="A0A1D1Z713"/>
<name>A0A1D1Z713_9ARAE</name>
<keyword evidence="4 5" id="KW-0408">Iron</keyword>
<accession>A0A1D1Z713</accession>
<feature type="domain" description="Fe2OG dioxygenase" evidence="6">
    <location>
        <begin position="159"/>
        <end position="265"/>
    </location>
</feature>
<proteinExistence type="inferred from homology"/>
<reference evidence="7" key="1">
    <citation type="submission" date="2015-07" db="EMBL/GenBank/DDBJ databases">
        <title>Transcriptome Assembly of Anthurium amnicola.</title>
        <authorList>
            <person name="Suzuki J."/>
        </authorList>
    </citation>
    <scope>NUCLEOTIDE SEQUENCE</scope>
</reference>
<dbReference type="InterPro" id="IPR005123">
    <property type="entry name" value="Oxoglu/Fe-dep_dioxygenase_dom"/>
</dbReference>
<dbReference type="PANTHER" id="PTHR10209">
    <property type="entry name" value="OXIDOREDUCTASE, 2OG-FE II OXYGENASE FAMILY PROTEIN"/>
    <property type="match status" value="1"/>
</dbReference>
<protein>
    <submittedName>
        <fullName evidence="7">UPF0676 protein C1494.01</fullName>
    </submittedName>
</protein>
<sequence length="304" mass="34400">MSGDLELPVIDLCSSDRALAAKSIREACLEYGFFYLVNHGIGEEVLGRVFVESKKFFSLPLSEKMKLERNVDNSGYTPPFAEKLDPSLQSEGDLKESFYIGPIEDTNQWPSEEILPFWRETMMSYHEKVLTVGKKLISLIALALDLDEGFFEKVGALQSPMAFLRLLHYPGQLPVSVNANYGASEHSDYGMITLLACDGVPGLQICREKDKEPRVWEDVQLLDRALVVNVGDMLERWTNCLFRSTLHRVLAIGQERYSIAFFLDPNSDCLVECLDSCCSETCPSRFPPIRSGDYLQERLRITYA</sequence>
<dbReference type="PRINTS" id="PR00682">
    <property type="entry name" value="IPNSYNTHASE"/>
</dbReference>
<dbReference type="Gene3D" id="2.60.120.330">
    <property type="entry name" value="B-lactam Antibiotic, Isopenicillin N Synthase, Chain"/>
    <property type="match status" value="1"/>
</dbReference>
<dbReference type="EMBL" id="GDJX01005287">
    <property type="protein sequence ID" value="JAT62649.1"/>
    <property type="molecule type" value="Transcribed_RNA"/>
</dbReference>
<gene>
    <name evidence="7" type="primary">SPCC1494.01_7</name>
    <name evidence="7" type="ORF">g.105455</name>
</gene>
<keyword evidence="3 5" id="KW-0560">Oxidoreductase</keyword>
<dbReference type="PANTHER" id="PTHR10209:SF590">
    <property type="entry name" value="2-OXOGLUTARATE (2OG) AND FE(II)-DEPENDENT OXYGENASE SUPERFAMILY PROTEIN"/>
    <property type="match status" value="1"/>
</dbReference>
<dbReference type="InterPro" id="IPR026992">
    <property type="entry name" value="DIOX_N"/>
</dbReference>
<dbReference type="SUPFAM" id="SSF51197">
    <property type="entry name" value="Clavaminate synthase-like"/>
    <property type="match status" value="1"/>
</dbReference>
<evidence type="ECO:0000259" key="6">
    <source>
        <dbReference type="PROSITE" id="PS51471"/>
    </source>
</evidence>
<evidence type="ECO:0000256" key="2">
    <source>
        <dbReference type="ARBA" id="ARBA00022723"/>
    </source>
</evidence>
<evidence type="ECO:0000313" key="7">
    <source>
        <dbReference type="EMBL" id="JAT62649.1"/>
    </source>
</evidence>
<dbReference type="PROSITE" id="PS51471">
    <property type="entry name" value="FE2OG_OXY"/>
    <property type="match status" value="1"/>
</dbReference>
<dbReference type="Pfam" id="PF03171">
    <property type="entry name" value="2OG-FeII_Oxy"/>
    <property type="match status" value="1"/>
</dbReference>
<evidence type="ECO:0000256" key="4">
    <source>
        <dbReference type="ARBA" id="ARBA00023004"/>
    </source>
</evidence>
<comment type="similarity">
    <text evidence="1 5">Belongs to the iron/ascorbate-dependent oxidoreductase family.</text>
</comment>
<evidence type="ECO:0000256" key="1">
    <source>
        <dbReference type="ARBA" id="ARBA00008056"/>
    </source>
</evidence>
<keyword evidence="2 5" id="KW-0479">Metal-binding</keyword>
<dbReference type="GO" id="GO:0051213">
    <property type="term" value="F:dioxygenase activity"/>
    <property type="evidence" value="ECO:0007669"/>
    <property type="project" value="UniProtKB-ARBA"/>
</dbReference>
<dbReference type="FunFam" id="2.60.120.330:FF:000006">
    <property type="entry name" value="2-oxoglutarate-Fe(II) type oxidoreductase hxnY"/>
    <property type="match status" value="1"/>
</dbReference>
<evidence type="ECO:0000256" key="3">
    <source>
        <dbReference type="ARBA" id="ARBA00023002"/>
    </source>
</evidence>
<dbReference type="GO" id="GO:0046872">
    <property type="term" value="F:metal ion binding"/>
    <property type="evidence" value="ECO:0007669"/>
    <property type="project" value="UniProtKB-KW"/>
</dbReference>